<evidence type="ECO:0000313" key="2">
    <source>
        <dbReference type="Proteomes" id="UP000790377"/>
    </source>
</evidence>
<keyword evidence="2" id="KW-1185">Reference proteome</keyword>
<accession>A0ACB7ZTU4</accession>
<protein>
    <submittedName>
        <fullName evidence="1">Uncharacterized protein</fullName>
    </submittedName>
</protein>
<sequence length="115" mass="12759">MLSSLEEQVDLLVARVLQFFALLAYLYVVSFHILLTVYRILYLMIYPALDKPSADGDAWAAETPSSTPAPRRIVVIFDDEEGYPDASDKESPNVDEMRDANEGQAGQTAGANNYL</sequence>
<comment type="caution">
    <text evidence="1">The sequence shown here is derived from an EMBL/GenBank/DDBJ whole genome shotgun (WGS) entry which is preliminary data.</text>
</comment>
<proteinExistence type="predicted"/>
<name>A0ACB7ZTU4_9AGAM</name>
<organism evidence="1 2">
    <name type="scientific">Hygrophoropsis aurantiaca</name>
    <dbReference type="NCBI Taxonomy" id="72124"/>
    <lineage>
        <taxon>Eukaryota</taxon>
        <taxon>Fungi</taxon>
        <taxon>Dikarya</taxon>
        <taxon>Basidiomycota</taxon>
        <taxon>Agaricomycotina</taxon>
        <taxon>Agaricomycetes</taxon>
        <taxon>Agaricomycetidae</taxon>
        <taxon>Boletales</taxon>
        <taxon>Coniophorineae</taxon>
        <taxon>Hygrophoropsidaceae</taxon>
        <taxon>Hygrophoropsis</taxon>
    </lineage>
</organism>
<evidence type="ECO:0000313" key="1">
    <source>
        <dbReference type="EMBL" id="KAH7904112.1"/>
    </source>
</evidence>
<gene>
    <name evidence="1" type="ORF">BJ138DRAFT_1119716</name>
</gene>
<dbReference type="Proteomes" id="UP000790377">
    <property type="component" value="Unassembled WGS sequence"/>
</dbReference>
<reference evidence="1" key="1">
    <citation type="journal article" date="2021" name="New Phytol.">
        <title>Evolutionary innovations through gain and loss of genes in the ectomycorrhizal Boletales.</title>
        <authorList>
            <person name="Wu G."/>
            <person name="Miyauchi S."/>
            <person name="Morin E."/>
            <person name="Kuo A."/>
            <person name="Drula E."/>
            <person name="Varga T."/>
            <person name="Kohler A."/>
            <person name="Feng B."/>
            <person name="Cao Y."/>
            <person name="Lipzen A."/>
            <person name="Daum C."/>
            <person name="Hundley H."/>
            <person name="Pangilinan J."/>
            <person name="Johnson J."/>
            <person name="Barry K."/>
            <person name="LaButti K."/>
            <person name="Ng V."/>
            <person name="Ahrendt S."/>
            <person name="Min B."/>
            <person name="Choi I.G."/>
            <person name="Park H."/>
            <person name="Plett J.M."/>
            <person name="Magnuson J."/>
            <person name="Spatafora J.W."/>
            <person name="Nagy L.G."/>
            <person name="Henrissat B."/>
            <person name="Grigoriev I.V."/>
            <person name="Yang Z.L."/>
            <person name="Xu J."/>
            <person name="Martin F.M."/>
        </authorList>
    </citation>
    <scope>NUCLEOTIDE SEQUENCE</scope>
    <source>
        <strain evidence="1">ATCC 28755</strain>
    </source>
</reference>
<dbReference type="EMBL" id="MU268603">
    <property type="protein sequence ID" value="KAH7904112.1"/>
    <property type="molecule type" value="Genomic_DNA"/>
</dbReference>